<keyword evidence="4 7" id="KW-1133">Transmembrane helix</keyword>
<dbReference type="Proteomes" id="UP000542776">
    <property type="component" value="Unassembled WGS sequence"/>
</dbReference>
<sequence length="706" mass="74579">MLLLIGAWAAVGFGAAALELARTDTTILSGDATVRIDGTVTRREADERGRFRYTIDVASTDRPVLSRPPERVRILVSSRHAPLPIGGRYVGLVRLRPPAGPAYPGAYDFAFAPYFDGLGAYGFSLGAPEARSEVRPPTFADGVARLRMSMDEKIRSVLPGATGAVASALITGERAGIPDDIEDALRATSLAHILSISGFHMALVAGFTMFVVRAALAGFPAVALRFPVRKFAAVAALAVSFFYFVLAGDNPATERSFVMIAIMLGAILCDRPALTLRNVGVAALIVMLLAPHVVLTATFQMSFAATVALVGAYGAYSSWRHRRERTIGPASRARWRTILVVLAGVTLSSLIAGAATAPYGIYHFKRVAPFGLIANVLATPILSFWVMPLALASALAMPLGLEALFLQPMGWGLDLVFRFARDFATLLPDQAVGRMSGVALVLLTIAILVLSFSASLLRWAAVPIAALGLAFLSPGPPPEILVFESGTEAAVVLPDGKAAALKPKPAAFVWDQWARAYGWTSTVSPTITTSGEPASAPGSSASPSSLAATGFACLDDVCRIVSPSGWRVAWTNAYEKLGDLCDTADLVIVARAMRTNSCRSGARLLTLRSLRRTGSVAVYARTPRQTHPRIVAAVPNDRPAWNVHRTMPWPEFWRKPASGEAPGTPSAPDGSPTSTQTPNDDAAAAPPMPTATSGDPNTNGSDEAGQ</sequence>
<feature type="transmembrane region" description="Helical" evidence="7">
    <location>
        <begin position="337"/>
        <end position="361"/>
    </location>
</feature>
<evidence type="ECO:0000256" key="1">
    <source>
        <dbReference type="ARBA" id="ARBA00004651"/>
    </source>
</evidence>
<dbReference type="AlphaFoldDB" id="A0A7W6MJZ1"/>
<feature type="transmembrane region" description="Helical" evidence="7">
    <location>
        <begin position="252"/>
        <end position="269"/>
    </location>
</feature>
<accession>A0A7W6MJZ1</accession>
<evidence type="ECO:0000256" key="3">
    <source>
        <dbReference type="ARBA" id="ARBA00022692"/>
    </source>
</evidence>
<gene>
    <name evidence="9" type="ORF">GGR04_002533</name>
</gene>
<dbReference type="PANTHER" id="PTHR30619:SF1">
    <property type="entry name" value="RECOMBINATION PROTEIN 2"/>
    <property type="match status" value="1"/>
</dbReference>
<organism evidence="9 10">
    <name type="scientific">Aureimonas pseudogalii</name>
    <dbReference type="NCBI Taxonomy" id="1744844"/>
    <lineage>
        <taxon>Bacteria</taxon>
        <taxon>Pseudomonadati</taxon>
        <taxon>Pseudomonadota</taxon>
        <taxon>Alphaproteobacteria</taxon>
        <taxon>Hyphomicrobiales</taxon>
        <taxon>Aurantimonadaceae</taxon>
        <taxon>Aureimonas</taxon>
    </lineage>
</organism>
<dbReference type="GO" id="GO:0005886">
    <property type="term" value="C:plasma membrane"/>
    <property type="evidence" value="ECO:0007669"/>
    <property type="project" value="UniProtKB-SubCell"/>
</dbReference>
<keyword evidence="3 7" id="KW-0812">Transmembrane</keyword>
<evidence type="ECO:0000313" key="9">
    <source>
        <dbReference type="EMBL" id="MBB3998685.1"/>
    </source>
</evidence>
<dbReference type="InterPro" id="IPR052159">
    <property type="entry name" value="Competence_DNA_uptake"/>
</dbReference>
<comment type="subcellular location">
    <subcellularLocation>
        <location evidence="1">Cell membrane</location>
        <topology evidence="1">Multi-pass membrane protein</topology>
    </subcellularLocation>
</comment>
<feature type="transmembrane region" description="Helical" evidence="7">
    <location>
        <begin position="276"/>
        <end position="293"/>
    </location>
</feature>
<comment type="caution">
    <text evidence="9">The sequence shown here is derived from an EMBL/GenBank/DDBJ whole genome shotgun (WGS) entry which is preliminary data.</text>
</comment>
<dbReference type="NCBIfam" id="TIGR00360">
    <property type="entry name" value="ComEC_N-term"/>
    <property type="match status" value="1"/>
</dbReference>
<evidence type="ECO:0000256" key="6">
    <source>
        <dbReference type="SAM" id="MobiDB-lite"/>
    </source>
</evidence>
<name>A0A7W6MJZ1_9HYPH</name>
<reference evidence="9 10" key="1">
    <citation type="submission" date="2020-08" db="EMBL/GenBank/DDBJ databases">
        <title>Genomic Encyclopedia of Type Strains, Phase IV (KMG-IV): sequencing the most valuable type-strain genomes for metagenomic binning, comparative biology and taxonomic classification.</title>
        <authorList>
            <person name="Goeker M."/>
        </authorList>
    </citation>
    <scope>NUCLEOTIDE SEQUENCE [LARGE SCALE GENOMIC DNA]</scope>
    <source>
        <strain evidence="9 10">DSM 102238</strain>
    </source>
</reference>
<dbReference type="PANTHER" id="PTHR30619">
    <property type="entry name" value="DNA INTERNALIZATION/COMPETENCE PROTEIN COMEC/REC2"/>
    <property type="match status" value="1"/>
</dbReference>
<evidence type="ECO:0000256" key="7">
    <source>
        <dbReference type="SAM" id="Phobius"/>
    </source>
</evidence>
<protein>
    <submittedName>
        <fullName evidence="9">Competence protein ComEC</fullName>
    </submittedName>
</protein>
<feature type="compositionally biased region" description="Low complexity" evidence="6">
    <location>
        <begin position="675"/>
        <end position="685"/>
    </location>
</feature>
<dbReference type="Pfam" id="PF03772">
    <property type="entry name" value="Competence"/>
    <property type="match status" value="1"/>
</dbReference>
<evidence type="ECO:0000313" key="10">
    <source>
        <dbReference type="Proteomes" id="UP000542776"/>
    </source>
</evidence>
<evidence type="ECO:0000256" key="5">
    <source>
        <dbReference type="ARBA" id="ARBA00023136"/>
    </source>
</evidence>
<feature type="region of interest" description="Disordered" evidence="6">
    <location>
        <begin position="652"/>
        <end position="706"/>
    </location>
</feature>
<keyword evidence="10" id="KW-1185">Reference proteome</keyword>
<feature type="domain" description="ComEC/Rec2-related protein" evidence="8">
    <location>
        <begin position="169"/>
        <end position="452"/>
    </location>
</feature>
<evidence type="ECO:0000256" key="2">
    <source>
        <dbReference type="ARBA" id="ARBA00022475"/>
    </source>
</evidence>
<feature type="transmembrane region" description="Helical" evidence="7">
    <location>
        <begin position="299"/>
        <end position="316"/>
    </location>
</feature>
<feature type="compositionally biased region" description="Polar residues" evidence="6">
    <location>
        <begin position="693"/>
        <end position="706"/>
    </location>
</feature>
<dbReference type="InterPro" id="IPR004477">
    <property type="entry name" value="ComEC_N"/>
</dbReference>
<evidence type="ECO:0000259" key="8">
    <source>
        <dbReference type="Pfam" id="PF03772"/>
    </source>
</evidence>
<feature type="transmembrane region" description="Helical" evidence="7">
    <location>
        <begin position="367"/>
        <end position="387"/>
    </location>
</feature>
<feature type="transmembrane region" description="Helical" evidence="7">
    <location>
        <begin position="228"/>
        <end position="246"/>
    </location>
</feature>
<keyword evidence="2" id="KW-1003">Cell membrane</keyword>
<evidence type="ECO:0000256" key="4">
    <source>
        <dbReference type="ARBA" id="ARBA00022989"/>
    </source>
</evidence>
<proteinExistence type="predicted"/>
<dbReference type="EMBL" id="JACIEK010000006">
    <property type="protein sequence ID" value="MBB3998685.1"/>
    <property type="molecule type" value="Genomic_DNA"/>
</dbReference>
<feature type="transmembrane region" description="Helical" evidence="7">
    <location>
        <begin position="193"/>
        <end position="216"/>
    </location>
</feature>
<keyword evidence="5 7" id="KW-0472">Membrane</keyword>